<name>A0A0F5VD75_9GAMM</name>
<accession>A0A0F5VD75</accession>
<evidence type="ECO:0000313" key="1">
    <source>
        <dbReference type="EMBL" id="KKC99751.1"/>
    </source>
</evidence>
<comment type="caution">
    <text evidence="1">The sequence shown here is derived from an EMBL/GenBank/DDBJ whole genome shotgun (WGS) entry which is preliminary data.</text>
</comment>
<organism evidence="1 2">
    <name type="scientific">Photobacterium halotolerans</name>
    <dbReference type="NCBI Taxonomy" id="265726"/>
    <lineage>
        <taxon>Bacteria</taxon>
        <taxon>Pseudomonadati</taxon>
        <taxon>Pseudomonadota</taxon>
        <taxon>Gammaproteobacteria</taxon>
        <taxon>Vibrionales</taxon>
        <taxon>Vibrionaceae</taxon>
        <taxon>Photobacterium</taxon>
    </lineage>
</organism>
<evidence type="ECO:0000313" key="2">
    <source>
        <dbReference type="Proteomes" id="UP000033633"/>
    </source>
</evidence>
<dbReference type="RefSeq" id="WP_046220689.1">
    <property type="nucleotide sequence ID" value="NZ_JWYV01000008.1"/>
</dbReference>
<gene>
    <name evidence="1" type="ORF">KY46_11025</name>
</gene>
<dbReference type="EMBL" id="JWYV01000008">
    <property type="protein sequence ID" value="KKC99751.1"/>
    <property type="molecule type" value="Genomic_DNA"/>
</dbReference>
<protein>
    <recommendedName>
        <fullName evidence="3">Polymerase nucleotidyl transferase domain-containing protein</fullName>
    </recommendedName>
</protein>
<dbReference type="STRING" id="265726.KY46_11025"/>
<keyword evidence="2" id="KW-1185">Reference proteome</keyword>
<dbReference type="OrthoDB" id="3422944at2"/>
<dbReference type="InterPro" id="IPR043519">
    <property type="entry name" value="NT_sf"/>
</dbReference>
<dbReference type="Proteomes" id="UP000033633">
    <property type="component" value="Unassembled WGS sequence"/>
</dbReference>
<dbReference type="SUPFAM" id="SSF81301">
    <property type="entry name" value="Nucleotidyltransferase"/>
    <property type="match status" value="1"/>
</dbReference>
<evidence type="ECO:0008006" key="3">
    <source>
        <dbReference type="Google" id="ProtNLM"/>
    </source>
</evidence>
<proteinExistence type="predicted"/>
<sequence>MPTFLPVIDNNRPFQPVFQPSINETLQHLGVLFKETLHSVYLAGSVARRDAVPGQSDLNLTLVFERPLNELEKSRLHSLSTYIARRYRAVKRLDIRMATTRDVLSLDGIFQWGFWLRHCCVCLQGDDLSARFGAFEPSWDAAKSYNGPFEPILTEYREKILKTRVAEHYLDYCEYIGKKMLWTAYTLVFHREKVLALSVREATALFLKNYPDKAVDIERAYILMSRTQVPKKASLFLMQSFGQWLVDEWNKIERKIG</sequence>
<dbReference type="AlphaFoldDB" id="A0A0F5VD75"/>
<reference evidence="1 2" key="1">
    <citation type="submission" date="2014-12" db="EMBL/GenBank/DDBJ databases">
        <title>Mercury Reductase activity and rhizosphere competence traits in the genome of root associated Photobacterium halotolerans MELD1.</title>
        <authorList>
            <person name="Mathew D.C."/>
            <person name="Huang C.-C."/>
        </authorList>
    </citation>
    <scope>NUCLEOTIDE SEQUENCE [LARGE SCALE GENOMIC DNA]</scope>
    <source>
        <strain evidence="1 2">MELD1</strain>
    </source>
</reference>
<dbReference type="PATRIC" id="fig|265726.11.peg.4356"/>